<dbReference type="Pfam" id="PF00512">
    <property type="entry name" value="HisKA"/>
    <property type="match status" value="1"/>
</dbReference>
<dbReference type="InterPro" id="IPR003594">
    <property type="entry name" value="HATPase_dom"/>
</dbReference>
<dbReference type="InterPro" id="IPR005467">
    <property type="entry name" value="His_kinase_dom"/>
</dbReference>
<accession>A0A7C9UY19</accession>
<dbReference type="PANTHER" id="PTHR43304">
    <property type="entry name" value="PHYTOCHROME-LIKE PROTEIN CPH1"/>
    <property type="match status" value="1"/>
</dbReference>
<dbReference type="InterPro" id="IPR036890">
    <property type="entry name" value="HATPase_C_sf"/>
</dbReference>
<dbReference type="PANTHER" id="PTHR43304:SF1">
    <property type="entry name" value="PAC DOMAIN-CONTAINING PROTEIN"/>
    <property type="match status" value="1"/>
</dbReference>
<dbReference type="Pfam" id="PF02518">
    <property type="entry name" value="HATPase_c"/>
    <property type="match status" value="1"/>
</dbReference>
<dbReference type="AlphaFoldDB" id="A0A7C9UY19"/>
<evidence type="ECO:0000256" key="2">
    <source>
        <dbReference type="ARBA" id="ARBA00012438"/>
    </source>
</evidence>
<evidence type="ECO:0000259" key="7">
    <source>
        <dbReference type="PROSITE" id="PS50109"/>
    </source>
</evidence>
<dbReference type="SUPFAM" id="SSF47384">
    <property type="entry name" value="Homodimeric domain of signal transducing histidine kinase"/>
    <property type="match status" value="1"/>
</dbReference>
<evidence type="ECO:0000256" key="4">
    <source>
        <dbReference type="ARBA" id="ARBA00022679"/>
    </source>
</evidence>
<dbReference type="EC" id="2.7.13.3" evidence="2"/>
<dbReference type="CDD" id="cd12914">
    <property type="entry name" value="PDC1_DGC_like"/>
    <property type="match status" value="1"/>
</dbReference>
<keyword evidence="6" id="KW-0812">Transmembrane</keyword>
<evidence type="ECO:0000313" key="8">
    <source>
        <dbReference type="EMBL" id="NFV81689.1"/>
    </source>
</evidence>
<dbReference type="PROSITE" id="PS50109">
    <property type="entry name" value="HIS_KIN"/>
    <property type="match status" value="1"/>
</dbReference>
<dbReference type="CDD" id="cd00082">
    <property type="entry name" value="HisKA"/>
    <property type="match status" value="1"/>
</dbReference>
<dbReference type="Gene3D" id="1.10.287.130">
    <property type="match status" value="1"/>
</dbReference>
<evidence type="ECO:0000256" key="3">
    <source>
        <dbReference type="ARBA" id="ARBA00022553"/>
    </source>
</evidence>
<dbReference type="InterPro" id="IPR003661">
    <property type="entry name" value="HisK_dim/P_dom"/>
</dbReference>
<feature type="transmembrane region" description="Helical" evidence="6">
    <location>
        <begin position="296"/>
        <end position="315"/>
    </location>
</feature>
<keyword evidence="6" id="KW-1133">Transmembrane helix</keyword>
<dbReference type="Proteomes" id="UP000480684">
    <property type="component" value="Unassembled WGS sequence"/>
</dbReference>
<name>A0A7C9UY19_9PROT</name>
<comment type="caution">
    <text evidence="8">The sequence shown here is derived from an EMBL/GenBank/DDBJ whole genome shotgun (WGS) entry which is preliminary data.</text>
</comment>
<keyword evidence="4" id="KW-0808">Transferase</keyword>
<evidence type="ECO:0000256" key="5">
    <source>
        <dbReference type="ARBA" id="ARBA00022777"/>
    </source>
</evidence>
<feature type="domain" description="Histidine kinase" evidence="7">
    <location>
        <begin position="358"/>
        <end position="570"/>
    </location>
</feature>
<dbReference type="PRINTS" id="PR00344">
    <property type="entry name" value="BCTRLSENSOR"/>
</dbReference>
<dbReference type="InterPro" id="IPR052162">
    <property type="entry name" value="Sensor_kinase/Photoreceptor"/>
</dbReference>
<gene>
    <name evidence="8" type="ORF">G4223_16385</name>
</gene>
<dbReference type="InterPro" id="IPR004358">
    <property type="entry name" value="Sig_transdc_His_kin-like_C"/>
</dbReference>
<dbReference type="Pfam" id="PF22588">
    <property type="entry name" value="dCache_1_like"/>
    <property type="match status" value="1"/>
</dbReference>
<evidence type="ECO:0000313" key="9">
    <source>
        <dbReference type="Proteomes" id="UP000480684"/>
    </source>
</evidence>
<dbReference type="GO" id="GO:0000155">
    <property type="term" value="F:phosphorelay sensor kinase activity"/>
    <property type="evidence" value="ECO:0007669"/>
    <property type="project" value="InterPro"/>
</dbReference>
<keyword evidence="6" id="KW-0472">Membrane</keyword>
<proteinExistence type="predicted"/>
<reference evidence="8 9" key="1">
    <citation type="submission" date="2020-02" db="EMBL/GenBank/DDBJ databases">
        <authorList>
            <person name="Dziuba M."/>
            <person name="Kuznetsov B."/>
            <person name="Mardanov A."/>
            <person name="Ravin N."/>
            <person name="Grouzdev D."/>
        </authorList>
    </citation>
    <scope>NUCLEOTIDE SEQUENCE [LARGE SCALE GENOMIC DNA]</scope>
    <source>
        <strain evidence="8 9">SpK</strain>
    </source>
</reference>
<evidence type="ECO:0000256" key="1">
    <source>
        <dbReference type="ARBA" id="ARBA00000085"/>
    </source>
</evidence>
<dbReference type="EMBL" id="JAAIYP010000042">
    <property type="protein sequence ID" value="NFV81689.1"/>
    <property type="molecule type" value="Genomic_DNA"/>
</dbReference>
<sequence length="570" mass="62108">MVAPQGRGLVWRYKGRIVALVLAVVLGANWAWQTTERRAQALAEGDRLVGSLTRSLEYHVTSSLRSVSSLLDEAVNRIDPAQWPQPHLESWFHARLAGYPEVRAMLVVDAEGNRKGEVILPNGRPPLEPSPENMAGRDFFQKLKADPHGTAMVIGTPILRGPGEGCVPLARAVLDAEGGFAGIVVVGLDSASLRAKLETVAIEDAGGTALFRSDATFLARTPGHERWLGKVMPDSPVFRELIPQASSGVGHFIGRADGNDKIVAYRTFADYPLVAVIGVTENTVLHDWREQLFKEGIANAVVLVALLVLATLYDWRAEVSRRLMAELEQSHRELAHQVEERTAYLAASNAELAQFTFIASHDLQEPLRSVSSFLQLLERRYKGQLGPDADEYIAFAVNGAKRMSTLLNDVLAYSQIGSPNLLPGRCDTNALAREALASLGDLAGGEVRIGELPAVVAVPSQLYCLFQNLLGNALKYRSQERPAVVAVGASVVEDGWVRLAVTDNGVGIDPQYHERIFKIFQRLHRREDFAGTGVGLALCKKIVESAGGRLWVESRPGEGSTFYFTLPAAD</sequence>
<keyword evidence="5" id="KW-0418">Kinase</keyword>
<dbReference type="RefSeq" id="WP_163681966.1">
    <property type="nucleotide sequence ID" value="NZ_JAAIYP010000042.1"/>
</dbReference>
<dbReference type="Gene3D" id="3.30.450.20">
    <property type="entry name" value="PAS domain"/>
    <property type="match status" value="2"/>
</dbReference>
<protein>
    <recommendedName>
        <fullName evidence="2">histidine kinase</fullName>
        <ecNumber evidence="2">2.7.13.3</ecNumber>
    </recommendedName>
</protein>
<dbReference type="CDD" id="cd12915">
    <property type="entry name" value="PDC2_DGC_like"/>
    <property type="match status" value="1"/>
</dbReference>
<dbReference type="SMART" id="SM00387">
    <property type="entry name" value="HATPase_c"/>
    <property type="match status" value="1"/>
</dbReference>
<comment type="catalytic activity">
    <reaction evidence="1">
        <text>ATP + protein L-histidine = ADP + protein N-phospho-L-histidine.</text>
        <dbReference type="EC" id="2.7.13.3"/>
    </reaction>
</comment>
<evidence type="ECO:0000256" key="6">
    <source>
        <dbReference type="SAM" id="Phobius"/>
    </source>
</evidence>
<dbReference type="SUPFAM" id="SSF55874">
    <property type="entry name" value="ATPase domain of HSP90 chaperone/DNA topoisomerase II/histidine kinase"/>
    <property type="match status" value="1"/>
</dbReference>
<dbReference type="InterPro" id="IPR054327">
    <property type="entry name" value="His-kinase-like_sensor"/>
</dbReference>
<keyword evidence="9" id="KW-1185">Reference proteome</keyword>
<organism evidence="8 9">
    <name type="scientific">Magnetospirillum aberrantis SpK</name>
    <dbReference type="NCBI Taxonomy" id="908842"/>
    <lineage>
        <taxon>Bacteria</taxon>
        <taxon>Pseudomonadati</taxon>
        <taxon>Pseudomonadota</taxon>
        <taxon>Alphaproteobacteria</taxon>
        <taxon>Rhodospirillales</taxon>
        <taxon>Rhodospirillaceae</taxon>
        <taxon>Magnetospirillum</taxon>
    </lineage>
</organism>
<dbReference type="SMART" id="SM00388">
    <property type="entry name" value="HisKA"/>
    <property type="match status" value="1"/>
</dbReference>
<keyword evidence="3" id="KW-0597">Phosphoprotein</keyword>
<dbReference type="InterPro" id="IPR036097">
    <property type="entry name" value="HisK_dim/P_sf"/>
</dbReference>
<dbReference type="Gene3D" id="3.30.565.10">
    <property type="entry name" value="Histidine kinase-like ATPase, C-terminal domain"/>
    <property type="match status" value="1"/>
</dbReference>